<feature type="transmembrane region" description="Helical" evidence="7">
    <location>
        <begin position="174"/>
        <end position="197"/>
    </location>
</feature>
<feature type="transmembrane region" description="Helical" evidence="7">
    <location>
        <begin position="31"/>
        <end position="52"/>
    </location>
</feature>
<keyword evidence="2 7" id="KW-0812">Transmembrane</keyword>
<evidence type="ECO:0000256" key="3">
    <source>
        <dbReference type="ARBA" id="ARBA00022927"/>
    </source>
</evidence>
<comment type="subcellular location">
    <subcellularLocation>
        <location evidence="7">Cell membrane</location>
        <topology evidence="7">Multi-pass membrane protein</topology>
    </subcellularLocation>
    <subcellularLocation>
        <location evidence="1">Membrane</location>
        <topology evidence="1">Multi-pass membrane protein</topology>
    </subcellularLocation>
</comment>
<dbReference type="AlphaFoldDB" id="A0A329R1V7"/>
<evidence type="ECO:0000256" key="6">
    <source>
        <dbReference type="ARBA" id="ARBA00023136"/>
    </source>
</evidence>
<evidence type="ECO:0000256" key="8">
    <source>
        <dbReference type="SAM" id="MobiDB-lite"/>
    </source>
</evidence>
<comment type="subunit">
    <text evidence="7">The Tat system comprises two distinct complexes: a TatABC complex, containing multiple copies of TatA, TatB and TatC subunits, and a separate TatA complex, containing only TatA subunits. Substrates initially bind to the TatABC complex, which probably triggers association of the separate TatA complex to form the active translocon.</text>
</comment>
<reference evidence="9 10" key="1">
    <citation type="submission" date="2018-06" db="EMBL/GenBank/DDBJ databases">
        <title>Phytoactinopolyspora halophila sp. nov., a novel halophilic actinomycete isolated from a saline soil in China.</title>
        <authorList>
            <person name="Tang S.-K."/>
        </authorList>
    </citation>
    <scope>NUCLEOTIDE SEQUENCE [LARGE SCALE GENOMIC DNA]</scope>
    <source>
        <strain evidence="9 10">YIM 96934</strain>
    </source>
</reference>
<dbReference type="PANTHER" id="PTHR30371:SF0">
    <property type="entry name" value="SEC-INDEPENDENT PROTEIN TRANSLOCASE PROTEIN TATC, CHLOROPLASTIC-RELATED"/>
    <property type="match status" value="1"/>
</dbReference>
<dbReference type="RefSeq" id="WP_112257281.1">
    <property type="nucleotide sequence ID" value="NZ_QMIG01000003.1"/>
</dbReference>
<dbReference type="GO" id="GO:0043953">
    <property type="term" value="P:protein transport by the Tat complex"/>
    <property type="evidence" value="ECO:0007669"/>
    <property type="project" value="UniProtKB-UniRule"/>
</dbReference>
<dbReference type="GO" id="GO:0033281">
    <property type="term" value="C:TAT protein transport complex"/>
    <property type="evidence" value="ECO:0007669"/>
    <property type="project" value="UniProtKB-UniRule"/>
</dbReference>
<feature type="transmembrane region" description="Helical" evidence="7">
    <location>
        <begin position="233"/>
        <end position="254"/>
    </location>
</feature>
<keyword evidence="7" id="KW-0813">Transport</keyword>
<evidence type="ECO:0000256" key="5">
    <source>
        <dbReference type="ARBA" id="ARBA00023010"/>
    </source>
</evidence>
<comment type="function">
    <text evidence="7">Part of the twin-arginine translocation (Tat) system that transports large folded proteins containing a characteristic twin-arginine motif in their signal peptide across membranes. Together with TatB, TatC is part of a receptor directly interacting with Tat signal peptides.</text>
</comment>
<gene>
    <name evidence="7 9" type="primary">tatC</name>
    <name evidence="9" type="ORF">DPM12_05465</name>
</gene>
<evidence type="ECO:0000313" key="10">
    <source>
        <dbReference type="Proteomes" id="UP000250462"/>
    </source>
</evidence>
<accession>A0A329R1V7</accession>
<sequence>MATILGRRGKGSRPERDPEGRMTLAEHLRELRWRLLVSAGAVVLFGILGFVFRDQIMEFLLEPMIDAAASTGADARATYPQAIDPIIVPMMIALWTGLILGAPVWIYQVWAFVTPALYSNEKKWATTAIGVSVPMFAAGVAVAIWVMPRAWEFLLNFTPEEVHNYVHFRDYLNFVIRLTFVFGVGFLLPVFVVLLNAVGVLRHETLASARRWVIVGIFVFAAVATPTGDPLTLISLATPMWLLFEAAVLVCRVFDRRRARMYGTALDDDAATPDDELDRIGRVDDEDDG</sequence>
<organism evidence="9 10">
    <name type="scientific">Phytoactinopolyspora halophila</name>
    <dbReference type="NCBI Taxonomy" id="1981511"/>
    <lineage>
        <taxon>Bacteria</taxon>
        <taxon>Bacillati</taxon>
        <taxon>Actinomycetota</taxon>
        <taxon>Actinomycetes</taxon>
        <taxon>Jiangellales</taxon>
        <taxon>Jiangellaceae</taxon>
        <taxon>Phytoactinopolyspora</taxon>
    </lineage>
</organism>
<dbReference type="PRINTS" id="PR01840">
    <property type="entry name" value="TATCFAMILY"/>
</dbReference>
<feature type="transmembrane region" description="Helical" evidence="7">
    <location>
        <begin position="86"/>
        <end position="112"/>
    </location>
</feature>
<comment type="caution">
    <text evidence="9">The sequence shown here is derived from an EMBL/GenBank/DDBJ whole genome shotgun (WGS) entry which is preliminary data.</text>
</comment>
<dbReference type="GO" id="GO:0065002">
    <property type="term" value="P:intracellular protein transmembrane transport"/>
    <property type="evidence" value="ECO:0007669"/>
    <property type="project" value="TreeGrafter"/>
</dbReference>
<evidence type="ECO:0000256" key="4">
    <source>
        <dbReference type="ARBA" id="ARBA00022989"/>
    </source>
</evidence>
<feature type="transmembrane region" description="Helical" evidence="7">
    <location>
        <begin position="124"/>
        <end position="147"/>
    </location>
</feature>
<dbReference type="Proteomes" id="UP000250462">
    <property type="component" value="Unassembled WGS sequence"/>
</dbReference>
<keyword evidence="7" id="KW-1003">Cell membrane</keyword>
<evidence type="ECO:0000256" key="7">
    <source>
        <dbReference type="HAMAP-Rule" id="MF_00902"/>
    </source>
</evidence>
<keyword evidence="6 7" id="KW-0472">Membrane</keyword>
<protein>
    <recommendedName>
        <fullName evidence="7">Sec-independent protein translocase protein TatC</fullName>
    </recommendedName>
</protein>
<dbReference type="Pfam" id="PF00902">
    <property type="entry name" value="TatC"/>
    <property type="match status" value="1"/>
</dbReference>
<name>A0A329R1V7_9ACTN</name>
<proteinExistence type="inferred from homology"/>
<evidence type="ECO:0000256" key="2">
    <source>
        <dbReference type="ARBA" id="ARBA00022692"/>
    </source>
</evidence>
<evidence type="ECO:0000313" key="9">
    <source>
        <dbReference type="EMBL" id="RAW17462.1"/>
    </source>
</evidence>
<dbReference type="EMBL" id="QMIG01000003">
    <property type="protein sequence ID" value="RAW17462.1"/>
    <property type="molecule type" value="Genomic_DNA"/>
</dbReference>
<feature type="transmembrane region" description="Helical" evidence="7">
    <location>
        <begin position="209"/>
        <end position="227"/>
    </location>
</feature>
<keyword evidence="5 7" id="KW-0811">Translocation</keyword>
<dbReference type="PANTHER" id="PTHR30371">
    <property type="entry name" value="SEC-INDEPENDENT PROTEIN TRANSLOCASE PROTEIN TATC"/>
    <property type="match status" value="1"/>
</dbReference>
<keyword evidence="3 7" id="KW-0653">Protein transport</keyword>
<dbReference type="HAMAP" id="MF_00902">
    <property type="entry name" value="TatC"/>
    <property type="match status" value="1"/>
</dbReference>
<dbReference type="GO" id="GO:0009977">
    <property type="term" value="F:proton motive force dependent protein transmembrane transporter activity"/>
    <property type="evidence" value="ECO:0007669"/>
    <property type="project" value="TreeGrafter"/>
</dbReference>
<feature type="region of interest" description="Disordered" evidence="8">
    <location>
        <begin position="1"/>
        <end position="20"/>
    </location>
</feature>
<dbReference type="InterPro" id="IPR002033">
    <property type="entry name" value="TatC"/>
</dbReference>
<dbReference type="NCBIfam" id="TIGR00945">
    <property type="entry name" value="tatC"/>
    <property type="match status" value="1"/>
</dbReference>
<keyword evidence="4 7" id="KW-1133">Transmembrane helix</keyword>
<comment type="similarity">
    <text evidence="7">Belongs to the TatC family.</text>
</comment>
<keyword evidence="10" id="KW-1185">Reference proteome</keyword>
<dbReference type="OrthoDB" id="9777044at2"/>
<evidence type="ECO:0000256" key="1">
    <source>
        <dbReference type="ARBA" id="ARBA00004141"/>
    </source>
</evidence>